<keyword evidence="1" id="KW-1133">Transmembrane helix</keyword>
<keyword evidence="1" id="KW-0472">Membrane</keyword>
<reference evidence="3" key="1">
    <citation type="submission" date="2023-06" db="EMBL/GenBank/DDBJ databases">
        <title>Genome-scale phylogeny and comparative genomics of the fungal order Sordariales.</title>
        <authorList>
            <consortium name="Lawrence Berkeley National Laboratory"/>
            <person name="Hensen N."/>
            <person name="Bonometti L."/>
            <person name="Westerberg I."/>
            <person name="Brannstrom I.O."/>
            <person name="Guillou S."/>
            <person name="Cros-Aarteil S."/>
            <person name="Calhoun S."/>
            <person name="Haridas S."/>
            <person name="Kuo A."/>
            <person name="Mondo S."/>
            <person name="Pangilinan J."/>
            <person name="Riley R."/>
            <person name="Labutti K."/>
            <person name="Andreopoulos B."/>
            <person name="Lipzen A."/>
            <person name="Chen C."/>
            <person name="Yanf M."/>
            <person name="Daum C."/>
            <person name="Ng V."/>
            <person name="Clum A."/>
            <person name="Steindorff A."/>
            <person name="Ohm R."/>
            <person name="Martin F."/>
            <person name="Silar P."/>
            <person name="Natvig D."/>
            <person name="Lalanne C."/>
            <person name="Gautier V."/>
            <person name="Ament-Velasquez S.L."/>
            <person name="Kruys A."/>
            <person name="Hutchinson M.I."/>
            <person name="Powell A.J."/>
            <person name="Barry K."/>
            <person name="Miller A.N."/>
            <person name="Grigoriev I.V."/>
            <person name="Debuchy R."/>
            <person name="Gladieux P."/>
            <person name="Thoren M.H."/>
            <person name="Johannesson H."/>
        </authorList>
    </citation>
    <scope>NUCLEOTIDE SEQUENCE</scope>
    <source>
        <strain evidence="3">CBS 606.72</strain>
    </source>
</reference>
<feature type="domain" description="Heterokaryon incompatibility" evidence="2">
    <location>
        <begin position="272"/>
        <end position="342"/>
    </location>
</feature>
<dbReference type="InterPro" id="IPR010730">
    <property type="entry name" value="HET"/>
</dbReference>
<evidence type="ECO:0000313" key="4">
    <source>
        <dbReference type="Proteomes" id="UP001175000"/>
    </source>
</evidence>
<dbReference type="EMBL" id="JAULSU010000006">
    <property type="protein sequence ID" value="KAK0613171.1"/>
    <property type="molecule type" value="Genomic_DNA"/>
</dbReference>
<gene>
    <name evidence="3" type="ORF">B0T14DRAFT_275188</name>
</gene>
<evidence type="ECO:0000259" key="2">
    <source>
        <dbReference type="Pfam" id="PF06985"/>
    </source>
</evidence>
<feature type="transmembrane region" description="Helical" evidence="1">
    <location>
        <begin position="117"/>
        <end position="137"/>
    </location>
</feature>
<dbReference type="InterPro" id="IPR052895">
    <property type="entry name" value="HetReg/Transcr_Mod"/>
</dbReference>
<dbReference type="Pfam" id="PF06985">
    <property type="entry name" value="HET"/>
    <property type="match status" value="1"/>
</dbReference>
<evidence type="ECO:0000256" key="1">
    <source>
        <dbReference type="SAM" id="Phobius"/>
    </source>
</evidence>
<evidence type="ECO:0000313" key="3">
    <source>
        <dbReference type="EMBL" id="KAK0613171.1"/>
    </source>
</evidence>
<proteinExistence type="predicted"/>
<dbReference type="PANTHER" id="PTHR24148:SF64">
    <property type="entry name" value="HETEROKARYON INCOMPATIBILITY DOMAIN-CONTAINING PROTEIN"/>
    <property type="match status" value="1"/>
</dbReference>
<comment type="caution">
    <text evidence="3">The sequence shown here is derived from an EMBL/GenBank/DDBJ whole genome shotgun (WGS) entry which is preliminary data.</text>
</comment>
<feature type="transmembrane region" description="Helical" evidence="1">
    <location>
        <begin position="85"/>
        <end position="110"/>
    </location>
</feature>
<accession>A0AA39T2Q1</accession>
<sequence>MPEMLYERHPPFSWATISGHCWVSLLHALLMQFLWRASFLTAMATFCFARPFHTSSLLAWLAAVATSDPHEYTRALLDVTSLDKAIVAFISYVGALVALRIVIPLVLFLYRILAFVWAHLLLGVVLYLGMLVLMAVLGEIADVMIQRAKYRIENYTWSIRNEYYSGRPLITIRSFLYRAWNSLLAYERRLATSKRIARLLGRKSYDELPPFTFSPINPASQVRLLEIKSRTFLSLPTANLVVYNIEDNTSIPPYEVVSFTPTSQPGDEPLLPIVLNNRRHAISSETHALLHRLSYFFGPHLVWIDALCVNHADDEEKNLEKETGETMLQNAHRILVCLGESLLANLGVSVVNTLILSIWHNDIDSAVEYFYALCEYPRSAIEDGVLDGFRAMMDHPWFQDSERFRKVMYCDAEVTFLYGNEALMKSYLMHIGAVFEAWDEERVRVALARRAGNRGLRWPPRAVPLFVEYAKAEKRKEVLQKLKAMFGMEGFFQEMGSLMGRIRAEGVSGDEGEGA</sequence>
<dbReference type="Proteomes" id="UP001175000">
    <property type="component" value="Unassembled WGS sequence"/>
</dbReference>
<name>A0AA39T2Q1_9PEZI</name>
<organism evidence="3 4">
    <name type="scientific">Immersiella caudata</name>
    <dbReference type="NCBI Taxonomy" id="314043"/>
    <lineage>
        <taxon>Eukaryota</taxon>
        <taxon>Fungi</taxon>
        <taxon>Dikarya</taxon>
        <taxon>Ascomycota</taxon>
        <taxon>Pezizomycotina</taxon>
        <taxon>Sordariomycetes</taxon>
        <taxon>Sordariomycetidae</taxon>
        <taxon>Sordariales</taxon>
        <taxon>Lasiosphaeriaceae</taxon>
        <taxon>Immersiella</taxon>
    </lineage>
</organism>
<dbReference type="PANTHER" id="PTHR24148">
    <property type="entry name" value="ANKYRIN REPEAT DOMAIN-CONTAINING PROTEIN 39 HOMOLOG-RELATED"/>
    <property type="match status" value="1"/>
</dbReference>
<protein>
    <recommendedName>
        <fullName evidence="2">Heterokaryon incompatibility domain-containing protein</fullName>
    </recommendedName>
</protein>
<dbReference type="AlphaFoldDB" id="A0AA39T2Q1"/>
<keyword evidence="1" id="KW-0812">Transmembrane</keyword>
<feature type="transmembrane region" description="Helical" evidence="1">
    <location>
        <begin position="12"/>
        <end position="35"/>
    </location>
</feature>
<keyword evidence="4" id="KW-1185">Reference proteome</keyword>